<dbReference type="InterPro" id="IPR006954">
    <property type="entry name" value="Mlt-10-like"/>
</dbReference>
<accession>A0A158QY45</accession>
<dbReference type="WBParaSite" id="NBR_0000786901-mRNA-1">
    <property type="protein sequence ID" value="NBR_0000786901-mRNA-1"/>
    <property type="gene ID" value="NBR_0000786901"/>
</dbReference>
<protein>
    <submittedName>
        <fullName evidence="1">Ribosomal_L28e domain-containing protein</fullName>
    </submittedName>
</protein>
<proteinExistence type="predicted"/>
<name>A0A158QY45_NIPBR</name>
<organism evidence="1">
    <name type="scientific">Nippostrongylus brasiliensis</name>
    <name type="common">Rat hookworm</name>
    <dbReference type="NCBI Taxonomy" id="27835"/>
    <lineage>
        <taxon>Eukaryota</taxon>
        <taxon>Metazoa</taxon>
        <taxon>Ecdysozoa</taxon>
        <taxon>Nematoda</taxon>
        <taxon>Chromadorea</taxon>
        <taxon>Rhabditida</taxon>
        <taxon>Rhabditina</taxon>
        <taxon>Rhabditomorpha</taxon>
        <taxon>Strongyloidea</taxon>
        <taxon>Heligmosomidae</taxon>
        <taxon>Nippostrongylus</taxon>
    </lineage>
</organism>
<sequence>LHEPSQKNVKTGFISGVLVLSAIQDVSTPRFPWSDYLVKLKGAPSLNLTQKEKDLLKSSNIPEPAWPFVNVSAVEELKLKGNHSEDVADIHDDDPVPNTIKYDGKKTTITVSTDAGQMLFQHWMDQAISGLMATIATKKSVNQCSKRNELADSLQKRKRIVPTRKLIASPRKWKGSLRKWNNVPFLKRRMSIRRIPPKRSYFPSKSDWIGKFRTRPKRSILNSGEMMKVKPVTAERYDLLEHKNSPMAIIAKNILRDVRKSKNKDADNFDDWRKVIMELREEGKKLKKQEKVKKMLAKRLTLFRKTLRENGASRSSMKVGITLL</sequence>
<dbReference type="Pfam" id="PF04870">
    <property type="entry name" value="Moulting_cycle"/>
    <property type="match status" value="1"/>
</dbReference>
<evidence type="ECO:0000313" key="1">
    <source>
        <dbReference type="WBParaSite" id="NBR_0000786901-mRNA-1"/>
    </source>
</evidence>
<reference evidence="1" key="1">
    <citation type="submission" date="2016-04" db="UniProtKB">
        <authorList>
            <consortium name="WormBaseParasite"/>
        </authorList>
    </citation>
    <scope>IDENTIFICATION</scope>
</reference>
<dbReference type="AlphaFoldDB" id="A0A158QY45"/>